<feature type="transmembrane region" description="Helical" evidence="2">
    <location>
        <begin position="81"/>
        <end position="101"/>
    </location>
</feature>
<dbReference type="PANTHER" id="PTHR43318:SF1">
    <property type="entry name" value="POLYSACCHARIDE BIOSYNTHESIS PROTEIN EPSC-RELATED"/>
    <property type="match status" value="1"/>
</dbReference>
<dbReference type="Pfam" id="PF02719">
    <property type="entry name" value="Polysacc_synt_2"/>
    <property type="match status" value="1"/>
</dbReference>
<feature type="transmembrane region" description="Helical" evidence="2">
    <location>
        <begin position="46"/>
        <end position="69"/>
    </location>
</feature>
<dbReference type="SUPFAM" id="SSF51735">
    <property type="entry name" value="NAD(P)-binding Rossmann-fold domains"/>
    <property type="match status" value="2"/>
</dbReference>
<feature type="domain" description="Polysaccharide biosynthesis protein CapD-like" evidence="3">
    <location>
        <begin position="289"/>
        <end position="577"/>
    </location>
</feature>
<dbReference type="Proteomes" id="UP001337580">
    <property type="component" value="Chromosome"/>
</dbReference>
<dbReference type="PANTHER" id="PTHR43318">
    <property type="entry name" value="UDP-N-ACETYLGLUCOSAMINE 4,6-DEHYDRATASE"/>
    <property type="match status" value="1"/>
</dbReference>
<dbReference type="InterPro" id="IPR051203">
    <property type="entry name" value="Polysaccharide_Synthase-Rel"/>
</dbReference>
<keyword evidence="2" id="KW-0472">Membrane</keyword>
<name>A0AA48HV78_9FIRM</name>
<dbReference type="InterPro" id="IPR036291">
    <property type="entry name" value="NAD(P)-bd_dom_sf"/>
</dbReference>
<evidence type="ECO:0000256" key="1">
    <source>
        <dbReference type="ARBA" id="ARBA00007430"/>
    </source>
</evidence>
<reference evidence="4" key="1">
    <citation type="journal article" date="2023" name="ISME J.">
        <title>Emergence of putative energy parasites within Clostridia revealed by genome analysis of a novel endosymbiotic clade.</title>
        <authorList>
            <person name="Takahashi K."/>
            <person name="Kuwahara H."/>
            <person name="Horikawa Y."/>
            <person name="Izawa K."/>
            <person name="Kato D."/>
            <person name="Inagaki T."/>
            <person name="Yuki M."/>
            <person name="Ohkuma M."/>
            <person name="Hongoh Y."/>
        </authorList>
    </citation>
    <scope>NUCLEOTIDE SEQUENCE</scope>
    <source>
        <strain evidence="4">CfP3-15</strain>
    </source>
</reference>
<dbReference type="EMBL" id="AP027924">
    <property type="protein sequence ID" value="BED92011.1"/>
    <property type="molecule type" value="Genomic_DNA"/>
</dbReference>
<keyword evidence="2" id="KW-1133">Transmembrane helix</keyword>
<evidence type="ECO:0000313" key="4">
    <source>
        <dbReference type="EMBL" id="BED92011.1"/>
    </source>
</evidence>
<proteinExistence type="inferred from homology"/>
<organism evidence="4">
    <name type="scientific">Candidatus Improbicoccus pseudotrichonymphae</name>
    <dbReference type="NCBI Taxonomy" id="3033792"/>
    <lineage>
        <taxon>Bacteria</taxon>
        <taxon>Bacillati</taxon>
        <taxon>Bacillota</taxon>
        <taxon>Clostridia</taxon>
        <taxon>Candidatus Improbicoccus</taxon>
    </lineage>
</organism>
<keyword evidence="2" id="KW-0812">Transmembrane</keyword>
<accession>A0AA48HV78</accession>
<dbReference type="CDD" id="cd05237">
    <property type="entry name" value="UDP_invert_4-6DH_SDR_e"/>
    <property type="match status" value="1"/>
</dbReference>
<comment type="similarity">
    <text evidence="1">Belongs to the polysaccharide synthase family.</text>
</comment>
<sequence>MLKIFEKIKNHKIFMLFLLDFIIWNISFYLSFAINKNSFSLIGFEGLFLECVLVVNVCFTVIFMTFKTYDRIWRYAEIEDFFYAGVSIIFSNFLFFIFTFLKNKNLGIRMYVLFLLISEFLNFMSRVIYRVNILLENSEKINKIHKKRLLIVGAGEVATMILREISRNPNNEYLPIYIVDDDRNKIGRSISGIKVKGSVYEIPQICANENIAIILFAIVNIKKNDKERILDICSKTSIEVRIVPNIYETLTKGNLISSIRHVKIEDLLGREPVIFDSKNYAKYIKNKNILVTGGGGSIGSELCRQIAGLNPKNLIILDIYENSAYEIQQELYRKYILNKRGDLKFEVQIASVRDIDKIDKVFLEKKIDVVFHAAAHKHVPLMEENPEEAVKNNVFGTLNVALISEKYKIDRFVLISTDKAVRPSSVMGATKRICEMIIQLMAQKTKNTKFTAVRFGNVLGSNGSVIPLFEQQIKEKGPVTITHPEITRYFMTISEAVSLVITAGSISKGGEIFVLDMGEPVKIKDLAENLIRLSGFVPNKDIEIKFVGLRPGEKLYEELLLDEEDISLTENKKIYIGNPIKFDTKKFELDLEVLKKTCNSNNHELIKKNISKIVPIVKNQT</sequence>
<dbReference type="InterPro" id="IPR003869">
    <property type="entry name" value="Polysac_CapD-like"/>
</dbReference>
<dbReference type="Pfam" id="PF13727">
    <property type="entry name" value="CoA_binding_3"/>
    <property type="match status" value="1"/>
</dbReference>
<dbReference type="AlphaFoldDB" id="A0AA48HV78"/>
<dbReference type="KEGG" id="ips:CfP315_0580"/>
<feature type="transmembrane region" description="Helical" evidence="2">
    <location>
        <begin position="12"/>
        <end position="34"/>
    </location>
</feature>
<evidence type="ECO:0000259" key="3">
    <source>
        <dbReference type="Pfam" id="PF02719"/>
    </source>
</evidence>
<protein>
    <submittedName>
        <fullName evidence="4">Polysaccharide biosynthesis protein</fullName>
    </submittedName>
</protein>
<gene>
    <name evidence="4" type="ORF">CfP315_0580</name>
</gene>
<evidence type="ECO:0000256" key="2">
    <source>
        <dbReference type="SAM" id="Phobius"/>
    </source>
</evidence>
<dbReference type="Gene3D" id="3.40.50.720">
    <property type="entry name" value="NAD(P)-binding Rossmann-like Domain"/>
    <property type="match status" value="2"/>
</dbReference>